<evidence type="ECO:0000256" key="7">
    <source>
        <dbReference type="ARBA" id="ARBA00023002"/>
    </source>
</evidence>
<comment type="subcellular location">
    <subcellularLocation>
        <location evidence="1">Periplasm</location>
    </subcellularLocation>
</comment>
<evidence type="ECO:0000256" key="8">
    <source>
        <dbReference type="PIRSR" id="PIRSR609451-50"/>
    </source>
</evidence>
<dbReference type="EC" id="1.4.9.1" evidence="10"/>
<sequence>MGLQFGSWLRGGACAAGIAWAGIASAADTPPPAPASSPPPILEAETSGTLMLGPAGAHRLYIAAGEGFTIIDGDTAKVEGTIHGGRAGVLAVAPDNGHYYVSESYWSRDNRGERVDLVSVYDSASLKLVNEIKLPGRLIASGRMPFFSISASGTRGYVFNLEPATSVQVVDLEKKKFLSTIEVPGCGLIFPYRDEGFASLCADGSLATVTVDAKAKGTIRQSQPFFEAETDPVFEESLVDRKTGQAWFITYNGLVHPVKLGGEPVFGEPWSLQAAAGLSPATTEPQHKTWRPGGRRPFAIHMASGTLFALMHEGKPWTQKAEGTELWAIDVATRQVKGRFRVPTAGRVVGVSQDEKPLLYVAGEGDWLWVMDPENGRIVRQMSEIRRPGMIQVTGF</sequence>
<accession>A0A1S1HJ17</accession>
<keyword evidence="8" id="KW-1015">Disulfide bond</keyword>
<dbReference type="Gene3D" id="2.130.10.10">
    <property type="entry name" value="YVTN repeat-like/Quinoprotein amine dehydrogenase"/>
    <property type="match status" value="1"/>
</dbReference>
<dbReference type="InterPro" id="IPR051200">
    <property type="entry name" value="Host-pathogen_enzymatic-act"/>
</dbReference>
<dbReference type="RefSeq" id="WP_084653365.1">
    <property type="nucleotide sequence ID" value="NZ_MIPT01000001.1"/>
</dbReference>
<evidence type="ECO:0000256" key="3">
    <source>
        <dbReference type="ARBA" id="ARBA00022448"/>
    </source>
</evidence>
<evidence type="ECO:0000256" key="6">
    <source>
        <dbReference type="ARBA" id="ARBA00022982"/>
    </source>
</evidence>
<dbReference type="PANTHER" id="PTHR47197">
    <property type="entry name" value="PROTEIN NIRF"/>
    <property type="match status" value="1"/>
</dbReference>
<dbReference type="InterPro" id="IPR011044">
    <property type="entry name" value="Quino_amine_DH_bsu"/>
</dbReference>
<evidence type="ECO:0000313" key="10">
    <source>
        <dbReference type="EMBL" id="OHT21842.1"/>
    </source>
</evidence>
<keyword evidence="11" id="KW-1185">Reference proteome</keyword>
<evidence type="ECO:0000256" key="9">
    <source>
        <dbReference type="SAM" id="SignalP"/>
    </source>
</evidence>
<evidence type="ECO:0000256" key="4">
    <source>
        <dbReference type="ARBA" id="ARBA00022729"/>
    </source>
</evidence>
<dbReference type="SUPFAM" id="SSF50969">
    <property type="entry name" value="YVTN repeat-like/Quinoprotein amine dehydrogenase"/>
    <property type="match status" value="1"/>
</dbReference>
<dbReference type="Pfam" id="PF06433">
    <property type="entry name" value="Me-amine-dh_H"/>
    <property type="match status" value="1"/>
</dbReference>
<dbReference type="GO" id="GO:0052876">
    <property type="term" value="F:methylamine dehydrogenase (amicyanin) activity"/>
    <property type="evidence" value="ECO:0007669"/>
    <property type="project" value="UniProtKB-EC"/>
</dbReference>
<dbReference type="AlphaFoldDB" id="A0A1S1HJ17"/>
<comment type="caution">
    <text evidence="10">The sequence shown here is derived from an EMBL/GenBank/DDBJ whole genome shotgun (WGS) entry which is preliminary data.</text>
</comment>
<evidence type="ECO:0000256" key="1">
    <source>
        <dbReference type="ARBA" id="ARBA00004418"/>
    </source>
</evidence>
<keyword evidence="7 10" id="KW-0560">Oxidoreductase</keyword>
<dbReference type="GO" id="GO:0030058">
    <property type="term" value="F:aliphatic amine dehydrogenase activity"/>
    <property type="evidence" value="ECO:0007669"/>
    <property type="project" value="InterPro"/>
</dbReference>
<keyword evidence="5" id="KW-0574">Periplasm</keyword>
<gene>
    <name evidence="10" type="primary">mauB</name>
    <name evidence="10" type="ORF">BHE75_03853</name>
</gene>
<evidence type="ECO:0000256" key="2">
    <source>
        <dbReference type="ARBA" id="ARBA00010548"/>
    </source>
</evidence>
<dbReference type="EMBL" id="MIPT01000001">
    <property type="protein sequence ID" value="OHT21842.1"/>
    <property type="molecule type" value="Genomic_DNA"/>
</dbReference>
<evidence type="ECO:0000256" key="5">
    <source>
        <dbReference type="ARBA" id="ARBA00022764"/>
    </source>
</evidence>
<reference evidence="10 11" key="1">
    <citation type="submission" date="2016-09" db="EMBL/GenBank/DDBJ databases">
        <title>Metabolic pathway, cell adaptation mechanisms and a novel monoxygenase revealed through proteogenomic-transcription analysis of a Sphingomonas haloaromaticamans strain degrading the fungicide ortho-phenylphenol.</title>
        <authorList>
            <person name="Perruchon C."/>
            <person name="Papadopoulou E.S."/>
            <person name="Rousidou C."/>
            <person name="Vasileiadis S."/>
            <person name="Tanou G."/>
            <person name="Amoutzias G."/>
            <person name="Molassiotis A."/>
            <person name="Karpouzas D.G."/>
        </authorList>
    </citation>
    <scope>NUCLEOTIDE SEQUENCE [LARGE SCALE GENOMIC DNA]</scope>
    <source>
        <strain evidence="10 11">P3</strain>
    </source>
</reference>
<keyword evidence="3" id="KW-0813">Transport</keyword>
<evidence type="ECO:0000313" key="11">
    <source>
        <dbReference type="Proteomes" id="UP000179467"/>
    </source>
</evidence>
<dbReference type="PANTHER" id="PTHR47197:SF3">
    <property type="entry name" value="DIHYDRO-HEME D1 DEHYDROGENASE"/>
    <property type="match status" value="1"/>
</dbReference>
<dbReference type="InterPro" id="IPR015943">
    <property type="entry name" value="WD40/YVTN_repeat-like_dom_sf"/>
</dbReference>
<organism evidence="10 11">
    <name type="scientific">Edaphosphingomonas haloaromaticamans</name>
    <dbReference type="NCBI Taxonomy" id="653954"/>
    <lineage>
        <taxon>Bacteria</taxon>
        <taxon>Pseudomonadati</taxon>
        <taxon>Pseudomonadota</taxon>
        <taxon>Alphaproteobacteria</taxon>
        <taxon>Sphingomonadales</taxon>
        <taxon>Rhizorhabdaceae</taxon>
        <taxon>Edaphosphingomonas</taxon>
    </lineage>
</organism>
<dbReference type="Proteomes" id="UP000179467">
    <property type="component" value="Unassembled WGS sequence"/>
</dbReference>
<dbReference type="InterPro" id="IPR009451">
    <property type="entry name" value="Metamine_DH_Hvc"/>
</dbReference>
<keyword evidence="4 9" id="KW-0732">Signal</keyword>
<comment type="similarity">
    <text evidence="2">Belongs to the aromatic amine dehydrogenase heavy chain family.</text>
</comment>
<dbReference type="GO" id="GO:0042597">
    <property type="term" value="C:periplasmic space"/>
    <property type="evidence" value="ECO:0007669"/>
    <property type="project" value="UniProtKB-SubCell"/>
</dbReference>
<feature type="signal peptide" evidence="9">
    <location>
        <begin position="1"/>
        <end position="26"/>
    </location>
</feature>
<name>A0A1S1HJ17_9SPHN</name>
<proteinExistence type="inferred from homology"/>
<keyword evidence="6" id="KW-0249">Electron transport</keyword>
<feature type="chain" id="PRO_5012322821" evidence="9">
    <location>
        <begin position="27"/>
        <end position="396"/>
    </location>
</feature>
<feature type="disulfide bond" evidence="8">
    <location>
        <begin position="186"/>
        <end position="201"/>
    </location>
</feature>
<dbReference type="OrthoDB" id="7209000at2"/>
<protein>
    <submittedName>
        <fullName evidence="10">Methylamine dehydrogenase heavy chain</fullName>
        <ecNumber evidence="10">1.4.9.1</ecNumber>
    </submittedName>
</protein>